<dbReference type="Proteomes" id="UP000325313">
    <property type="component" value="Unassembled WGS sequence"/>
</dbReference>
<evidence type="ECO:0000313" key="3">
    <source>
        <dbReference type="EMBL" id="KAA1117330.1"/>
    </source>
</evidence>
<proteinExistence type="predicted"/>
<feature type="region of interest" description="Disordered" evidence="1">
    <location>
        <begin position="1"/>
        <end position="41"/>
    </location>
</feature>
<protein>
    <submittedName>
        <fullName evidence="3">Uncharacterized protein</fullName>
    </submittedName>
</protein>
<evidence type="ECO:0000313" key="4">
    <source>
        <dbReference type="Proteomes" id="UP000324748"/>
    </source>
</evidence>
<dbReference type="Proteomes" id="UP000324748">
    <property type="component" value="Unassembled WGS sequence"/>
</dbReference>
<sequence length="93" mass="10372">MTQPSVPSLTPAQTSPYIGGVSRPRQAILRRSRRSGLGAKVARQRVGELEGTAYHAQGLDMLKDQRKSLEKGRSIKHLWAQNKCRIVFREGSD</sequence>
<evidence type="ECO:0000313" key="2">
    <source>
        <dbReference type="EMBL" id="KAA1104997.1"/>
    </source>
</evidence>
<gene>
    <name evidence="3" type="ORF">PGT21_003793</name>
    <name evidence="2" type="ORF">PGTUg99_002511</name>
</gene>
<comment type="caution">
    <text evidence="3">The sequence shown here is derived from an EMBL/GenBank/DDBJ whole genome shotgun (WGS) entry which is preliminary data.</text>
</comment>
<dbReference type="AlphaFoldDB" id="A0A5B0QVZ4"/>
<dbReference type="EMBL" id="VSWC01000002">
    <property type="protein sequence ID" value="KAA1117330.1"/>
    <property type="molecule type" value="Genomic_DNA"/>
</dbReference>
<organism evidence="3 4">
    <name type="scientific">Puccinia graminis f. sp. tritici</name>
    <dbReference type="NCBI Taxonomy" id="56615"/>
    <lineage>
        <taxon>Eukaryota</taxon>
        <taxon>Fungi</taxon>
        <taxon>Dikarya</taxon>
        <taxon>Basidiomycota</taxon>
        <taxon>Pucciniomycotina</taxon>
        <taxon>Pucciniomycetes</taxon>
        <taxon>Pucciniales</taxon>
        <taxon>Pucciniaceae</taxon>
        <taxon>Puccinia</taxon>
    </lineage>
</organism>
<accession>A0A5B0QVZ4</accession>
<reference evidence="4 5" key="1">
    <citation type="submission" date="2019-05" db="EMBL/GenBank/DDBJ databases">
        <title>Emergence of the Ug99 lineage of the wheat stem rust pathogen through somatic hybridization.</title>
        <authorList>
            <person name="Li F."/>
            <person name="Upadhyaya N.M."/>
            <person name="Sperschneider J."/>
            <person name="Matny O."/>
            <person name="Nguyen-Phuc H."/>
            <person name="Mago R."/>
            <person name="Raley C."/>
            <person name="Miller M.E."/>
            <person name="Silverstein K.A.T."/>
            <person name="Henningsen E."/>
            <person name="Hirsch C.D."/>
            <person name="Visser B."/>
            <person name="Pretorius Z.A."/>
            <person name="Steffenson B.J."/>
            <person name="Schwessinger B."/>
            <person name="Dodds P.N."/>
            <person name="Figueroa M."/>
        </authorList>
    </citation>
    <scope>NUCLEOTIDE SEQUENCE [LARGE SCALE GENOMIC DNA]</scope>
    <source>
        <strain evidence="3">21-0</strain>
        <strain evidence="2 5">Ug99</strain>
    </source>
</reference>
<name>A0A5B0QVZ4_PUCGR</name>
<evidence type="ECO:0000313" key="5">
    <source>
        <dbReference type="Proteomes" id="UP000325313"/>
    </source>
</evidence>
<feature type="compositionally biased region" description="Polar residues" evidence="1">
    <location>
        <begin position="1"/>
        <end position="16"/>
    </location>
</feature>
<dbReference type="EMBL" id="VDEP01000313">
    <property type="protein sequence ID" value="KAA1104997.1"/>
    <property type="molecule type" value="Genomic_DNA"/>
</dbReference>
<evidence type="ECO:0000256" key="1">
    <source>
        <dbReference type="SAM" id="MobiDB-lite"/>
    </source>
</evidence>
<keyword evidence="4" id="KW-1185">Reference proteome</keyword>